<dbReference type="AlphaFoldDB" id="A0A1Z5IWI5"/>
<dbReference type="PROSITE" id="PS01117">
    <property type="entry name" value="HTH_MARR_1"/>
    <property type="match status" value="1"/>
</dbReference>
<keyword evidence="3" id="KW-0804">Transcription</keyword>
<dbReference type="EMBL" id="BCMI01000010">
    <property type="protein sequence ID" value="GAX05962.1"/>
    <property type="molecule type" value="Genomic_DNA"/>
</dbReference>
<dbReference type="Proteomes" id="UP000198414">
    <property type="component" value="Unassembled WGS sequence"/>
</dbReference>
<dbReference type="GO" id="GO:0003677">
    <property type="term" value="F:DNA binding"/>
    <property type="evidence" value="ECO:0007669"/>
    <property type="project" value="UniProtKB-KW"/>
</dbReference>
<evidence type="ECO:0000313" key="5">
    <source>
        <dbReference type="EMBL" id="GAX05962.1"/>
    </source>
</evidence>
<evidence type="ECO:0000256" key="1">
    <source>
        <dbReference type="ARBA" id="ARBA00023015"/>
    </source>
</evidence>
<reference evidence="5 6" key="1">
    <citation type="submission" date="2015-11" db="EMBL/GenBank/DDBJ databases">
        <title>Draft genome sequences of new species of the genus Lactobacillus isolated from orchardgrass silage.</title>
        <authorList>
            <person name="Tohno M."/>
            <person name="Tanizawa Y."/>
            <person name="Arita M."/>
        </authorList>
    </citation>
    <scope>NUCLEOTIDE SEQUENCE [LARGE SCALE GENOMIC DNA]</scope>
    <source>
        <strain evidence="5 6">IWT25</strain>
    </source>
</reference>
<dbReference type="PROSITE" id="PS50995">
    <property type="entry name" value="HTH_MARR_2"/>
    <property type="match status" value="1"/>
</dbReference>
<dbReference type="Pfam" id="PF12802">
    <property type="entry name" value="MarR_2"/>
    <property type="match status" value="1"/>
</dbReference>
<dbReference type="InterPro" id="IPR036388">
    <property type="entry name" value="WH-like_DNA-bd_sf"/>
</dbReference>
<dbReference type="OrthoDB" id="1904211at2"/>
<name>A0A1Z5IWI5_9LACO</name>
<organism evidence="5 6">
    <name type="scientific">Secundilactobacillus pentosiphilus</name>
    <dbReference type="NCBI Taxonomy" id="1714682"/>
    <lineage>
        <taxon>Bacteria</taxon>
        <taxon>Bacillati</taxon>
        <taxon>Bacillota</taxon>
        <taxon>Bacilli</taxon>
        <taxon>Lactobacillales</taxon>
        <taxon>Lactobacillaceae</taxon>
        <taxon>Secundilactobacillus</taxon>
    </lineage>
</organism>
<evidence type="ECO:0000313" key="6">
    <source>
        <dbReference type="Proteomes" id="UP000198414"/>
    </source>
</evidence>
<evidence type="ECO:0000256" key="3">
    <source>
        <dbReference type="ARBA" id="ARBA00023163"/>
    </source>
</evidence>
<dbReference type="SUPFAM" id="SSF46785">
    <property type="entry name" value="Winged helix' DNA-binding domain"/>
    <property type="match status" value="1"/>
</dbReference>
<dbReference type="Gene3D" id="1.10.10.10">
    <property type="entry name" value="Winged helix-like DNA-binding domain superfamily/Winged helix DNA-binding domain"/>
    <property type="match status" value="1"/>
</dbReference>
<dbReference type="RefSeq" id="WP_089121123.1">
    <property type="nucleotide sequence ID" value="NZ_BCMI01000010.1"/>
</dbReference>
<accession>A0A1Z5IWI5</accession>
<evidence type="ECO:0000256" key="2">
    <source>
        <dbReference type="ARBA" id="ARBA00023125"/>
    </source>
</evidence>
<dbReference type="InterPro" id="IPR000835">
    <property type="entry name" value="HTH_MarR-typ"/>
</dbReference>
<dbReference type="PRINTS" id="PR00598">
    <property type="entry name" value="HTHMARR"/>
</dbReference>
<gene>
    <name evidence="5" type="ORF">IWT25_01287</name>
</gene>
<dbReference type="PANTHER" id="PTHR42756:SF1">
    <property type="entry name" value="TRANSCRIPTIONAL REPRESSOR OF EMRAB OPERON"/>
    <property type="match status" value="1"/>
</dbReference>
<proteinExistence type="predicted"/>
<feature type="domain" description="HTH marR-type" evidence="4">
    <location>
        <begin position="3"/>
        <end position="136"/>
    </location>
</feature>
<dbReference type="GO" id="GO:0003700">
    <property type="term" value="F:DNA-binding transcription factor activity"/>
    <property type="evidence" value="ECO:0007669"/>
    <property type="project" value="InterPro"/>
</dbReference>
<keyword evidence="2" id="KW-0238">DNA-binding</keyword>
<comment type="caution">
    <text evidence="5">The sequence shown here is derived from an EMBL/GenBank/DDBJ whole genome shotgun (WGS) entry which is preliminary data.</text>
</comment>
<dbReference type="InterPro" id="IPR036390">
    <property type="entry name" value="WH_DNA-bd_sf"/>
</dbReference>
<keyword evidence="1" id="KW-0805">Transcription regulation</keyword>
<sequence>MTLDEQIGAINQLSREIDQTYHNIAQHFKLSDNIFWIFYIIYSSEGEITQSDLSQKWSYSKQTVNSSTSTMVKRGWVTLDLLPDSRKSKAIHLTEAGRELCEKAIGTTRQIEQHAYSHLSSEKLDQFIDLFKVMNTHFDEEQQQMLGADK</sequence>
<evidence type="ECO:0000259" key="4">
    <source>
        <dbReference type="PROSITE" id="PS50995"/>
    </source>
</evidence>
<dbReference type="SMART" id="SM00347">
    <property type="entry name" value="HTH_MARR"/>
    <property type="match status" value="1"/>
</dbReference>
<protein>
    <submittedName>
        <fullName evidence="5">MarR family protein</fullName>
    </submittedName>
</protein>
<dbReference type="PANTHER" id="PTHR42756">
    <property type="entry name" value="TRANSCRIPTIONAL REGULATOR, MARR"/>
    <property type="match status" value="1"/>
</dbReference>
<dbReference type="InterPro" id="IPR023187">
    <property type="entry name" value="Tscrpt_reg_MarR-type_CS"/>
</dbReference>